<dbReference type="InterPro" id="IPR045103">
    <property type="entry name" value="RNF5/RNF185-like"/>
</dbReference>
<comment type="catalytic activity">
    <reaction evidence="1 6">
        <text>S-ubiquitinyl-[E2 ubiquitin-conjugating enzyme]-L-cysteine + [acceptor protein]-L-lysine = [E2 ubiquitin-conjugating enzyme]-L-cysteine + N(6)-ubiquitinyl-[acceptor protein]-L-lysine.</text>
        <dbReference type="EC" id="2.3.2.27"/>
    </reaction>
</comment>
<feature type="region of interest" description="Disordered" evidence="7">
    <location>
        <begin position="254"/>
        <end position="280"/>
    </location>
</feature>
<dbReference type="EC" id="2.3.2.27" evidence="6"/>
<dbReference type="GO" id="GO:0061630">
    <property type="term" value="F:ubiquitin protein ligase activity"/>
    <property type="evidence" value="ECO:0007669"/>
    <property type="project" value="UniProtKB-UniRule"/>
</dbReference>
<dbReference type="GO" id="GO:0005789">
    <property type="term" value="C:endoplasmic reticulum membrane"/>
    <property type="evidence" value="ECO:0007669"/>
    <property type="project" value="UniProtKB-SubCell"/>
</dbReference>
<dbReference type="AlphaFoldDB" id="A0A2R6QPY2"/>
<evidence type="ECO:0000256" key="2">
    <source>
        <dbReference type="ARBA" id="ARBA00004906"/>
    </source>
</evidence>
<dbReference type="EMBL" id="NKQK01000014">
    <property type="protein sequence ID" value="PSS11973.1"/>
    <property type="molecule type" value="Genomic_DNA"/>
</dbReference>
<dbReference type="InParanoid" id="A0A2R6QPY2"/>
<dbReference type="Gramene" id="PSS11973">
    <property type="protein sequence ID" value="PSS11973"/>
    <property type="gene ID" value="CEY00_Acc16185"/>
</dbReference>
<keyword evidence="5 6" id="KW-0863">Zinc-finger</keyword>
<keyword evidence="6" id="KW-0256">Endoplasmic reticulum</keyword>
<comment type="pathway">
    <text evidence="2 6">Protein modification; protein ubiquitination.</text>
</comment>
<evidence type="ECO:0000256" key="7">
    <source>
        <dbReference type="SAM" id="MobiDB-lite"/>
    </source>
</evidence>
<dbReference type="GO" id="GO:0008270">
    <property type="term" value="F:zinc ion binding"/>
    <property type="evidence" value="ECO:0007669"/>
    <property type="project" value="UniProtKB-KW"/>
</dbReference>
<name>A0A2R6QPY2_ACTCC</name>
<dbReference type="PANTHER" id="PTHR12313">
    <property type="entry name" value="E3 UBIQUITIN-PROTEIN LIGASE RNF5-RELATED"/>
    <property type="match status" value="1"/>
</dbReference>
<dbReference type="FunCoup" id="A0A2R6QPY2">
    <property type="interactions" value="647"/>
</dbReference>
<comment type="function">
    <text evidence="6">E3 ubiquitin-protein ligase.</text>
</comment>
<dbReference type="GO" id="GO:0006511">
    <property type="term" value="P:ubiquitin-dependent protein catabolic process"/>
    <property type="evidence" value="ECO:0007669"/>
    <property type="project" value="UniProtKB-UniRule"/>
</dbReference>
<dbReference type="SUPFAM" id="SSF57850">
    <property type="entry name" value="RING/U-box"/>
    <property type="match status" value="1"/>
</dbReference>
<dbReference type="Proteomes" id="UP000241394">
    <property type="component" value="Chromosome LG14"/>
</dbReference>
<dbReference type="GO" id="GO:0016567">
    <property type="term" value="P:protein ubiquitination"/>
    <property type="evidence" value="ECO:0007669"/>
    <property type="project" value="UniProtKB-UniPathway"/>
</dbReference>
<evidence type="ECO:0000256" key="1">
    <source>
        <dbReference type="ARBA" id="ARBA00000900"/>
    </source>
</evidence>
<evidence type="ECO:0000313" key="9">
    <source>
        <dbReference type="EMBL" id="PSS11973.1"/>
    </source>
</evidence>
<evidence type="ECO:0000256" key="6">
    <source>
        <dbReference type="RuleBase" id="RU369090"/>
    </source>
</evidence>
<sequence length="426" mass="47105">MMDSNMRDEEIMDLDLNQEPLDDPSNGPELGLGSILNELETAHTRIEERIRQLEAVTTRARQRRMWRQAQNPPEASSGLIETMGSFGSEGTVQNMEYSVSSQDGADGRAKSCKRDSTHLVAKALELDTDVTKVVGDGGGFFDCNICLDMAREPILTCCGHLFCWACFYQLPCVYSTAKECPVCKGEVTDTSVTPIYGNGNSLVDTHHLESESGLKVPPRPQARRIESFRQRRLNRGISHIPVAEALRRIRMGIGATGERPSDRTNLPSQGPASEVGGSQGLRSHQFSRVLTENANSLLSISLALNNAERLFDDIESHIHNRILERSRGQVLSFGGGDPFTSSAAIVQPDHRTVDSTAEITSVASSSERMQVSAYDVHLENLRRDAATVINLTDSRPSPSSRRRIRLSRVFDGESGLFPEPRRRRLN</sequence>
<dbReference type="STRING" id="1590841.A0A2R6QPY2"/>
<evidence type="ECO:0000256" key="3">
    <source>
        <dbReference type="ARBA" id="ARBA00022679"/>
    </source>
</evidence>
<protein>
    <recommendedName>
        <fullName evidence="6">E3 ubiquitin-protein ligase RMA</fullName>
        <ecNumber evidence="6">2.3.2.27</ecNumber>
    </recommendedName>
    <alternativeName>
        <fullName evidence="6">Protein RING membrane-anchor</fullName>
    </alternativeName>
    <alternativeName>
        <fullName evidence="6">RING-type E3 ubiquitin transferase RMA</fullName>
    </alternativeName>
</protein>
<dbReference type="InterPro" id="IPR001841">
    <property type="entry name" value="Znf_RING"/>
</dbReference>
<keyword evidence="10" id="KW-1185">Reference proteome</keyword>
<keyword evidence="4 6" id="KW-0833">Ubl conjugation pathway</keyword>
<dbReference type="SMART" id="SM00184">
    <property type="entry name" value="RING"/>
    <property type="match status" value="1"/>
</dbReference>
<dbReference type="Gene3D" id="3.30.40.10">
    <property type="entry name" value="Zinc/RING finger domain, C3HC4 (zinc finger)"/>
    <property type="match status" value="1"/>
</dbReference>
<evidence type="ECO:0000313" key="10">
    <source>
        <dbReference type="Proteomes" id="UP000241394"/>
    </source>
</evidence>
<dbReference type="UniPathway" id="UPA00143"/>
<dbReference type="OMA" id="TPIYGNA"/>
<keyword evidence="6" id="KW-0479">Metal-binding</keyword>
<comment type="subcellular location">
    <subcellularLocation>
        <location evidence="6">Endoplasmic reticulum membrane</location>
        <topology evidence="6">Single-pass type IV membrane protein</topology>
    </subcellularLocation>
</comment>
<reference evidence="10" key="2">
    <citation type="journal article" date="2018" name="BMC Genomics">
        <title>A manually annotated Actinidia chinensis var. chinensis (kiwifruit) genome highlights the challenges associated with draft genomes and gene prediction in plants.</title>
        <authorList>
            <person name="Pilkington S.M."/>
            <person name="Crowhurst R."/>
            <person name="Hilario E."/>
            <person name="Nardozza S."/>
            <person name="Fraser L."/>
            <person name="Peng Y."/>
            <person name="Gunaseelan K."/>
            <person name="Simpson R."/>
            <person name="Tahir J."/>
            <person name="Deroles S.C."/>
            <person name="Templeton K."/>
            <person name="Luo Z."/>
            <person name="Davy M."/>
            <person name="Cheng C."/>
            <person name="McNeilage M."/>
            <person name="Scaglione D."/>
            <person name="Liu Y."/>
            <person name="Zhang Q."/>
            <person name="Datson P."/>
            <person name="De Silva N."/>
            <person name="Gardiner S.E."/>
            <person name="Bassett H."/>
            <person name="Chagne D."/>
            <person name="McCallum J."/>
            <person name="Dzierzon H."/>
            <person name="Deng C."/>
            <person name="Wang Y.Y."/>
            <person name="Barron L."/>
            <person name="Manako K."/>
            <person name="Bowen J."/>
            <person name="Foster T.M."/>
            <person name="Erridge Z.A."/>
            <person name="Tiffin H."/>
            <person name="Waite C.N."/>
            <person name="Davies K.M."/>
            <person name="Grierson E.P."/>
            <person name="Laing W.A."/>
            <person name="Kirk R."/>
            <person name="Chen X."/>
            <person name="Wood M."/>
            <person name="Montefiori M."/>
            <person name="Brummell D.A."/>
            <person name="Schwinn K.E."/>
            <person name="Catanach A."/>
            <person name="Fullerton C."/>
            <person name="Li D."/>
            <person name="Meiyalaghan S."/>
            <person name="Nieuwenhuizen N."/>
            <person name="Read N."/>
            <person name="Prakash R."/>
            <person name="Hunter D."/>
            <person name="Zhang H."/>
            <person name="McKenzie M."/>
            <person name="Knabel M."/>
            <person name="Harris A."/>
            <person name="Allan A.C."/>
            <person name="Gleave A."/>
            <person name="Chen A."/>
            <person name="Janssen B.J."/>
            <person name="Plunkett B."/>
            <person name="Ampomah-Dwamena C."/>
            <person name="Voogd C."/>
            <person name="Leif D."/>
            <person name="Lafferty D."/>
            <person name="Souleyre E.J.F."/>
            <person name="Varkonyi-Gasic E."/>
            <person name="Gambi F."/>
            <person name="Hanley J."/>
            <person name="Yao J.L."/>
            <person name="Cheung J."/>
            <person name="David K.M."/>
            <person name="Warren B."/>
            <person name="Marsh K."/>
            <person name="Snowden K.C."/>
            <person name="Lin-Wang K."/>
            <person name="Brian L."/>
            <person name="Martinez-Sanchez M."/>
            <person name="Wang M."/>
            <person name="Ileperuma N."/>
            <person name="Macnee N."/>
            <person name="Campin R."/>
            <person name="McAtee P."/>
            <person name="Drummond R.S.M."/>
            <person name="Espley R.V."/>
            <person name="Ireland H.S."/>
            <person name="Wu R."/>
            <person name="Atkinson R.G."/>
            <person name="Karunairetnam S."/>
            <person name="Bulley S."/>
            <person name="Chunkath S."/>
            <person name="Hanley Z."/>
            <person name="Storey R."/>
            <person name="Thrimawithana A.H."/>
            <person name="Thomson S."/>
            <person name="David C."/>
            <person name="Testolin R."/>
            <person name="Huang H."/>
            <person name="Hellens R.P."/>
            <person name="Schaffer R.J."/>
        </authorList>
    </citation>
    <scope>NUCLEOTIDE SEQUENCE [LARGE SCALE GENOMIC DNA]</scope>
    <source>
        <strain evidence="10">cv. Red5</strain>
    </source>
</reference>
<comment type="domain">
    <text evidence="6">The RING-type zinc finger domain is responsible for E3 ligase activity.</text>
</comment>
<dbReference type="Pfam" id="PF14634">
    <property type="entry name" value="zf-RING_5"/>
    <property type="match status" value="1"/>
</dbReference>
<keyword evidence="3 6" id="KW-0808">Transferase</keyword>
<dbReference type="OrthoDB" id="6270329at2759"/>
<dbReference type="PROSITE" id="PS50089">
    <property type="entry name" value="ZF_RING_2"/>
    <property type="match status" value="1"/>
</dbReference>
<evidence type="ECO:0000259" key="8">
    <source>
        <dbReference type="PROSITE" id="PS50089"/>
    </source>
</evidence>
<accession>A0A2R6QPY2</accession>
<evidence type="ECO:0000256" key="4">
    <source>
        <dbReference type="ARBA" id="ARBA00022786"/>
    </source>
</evidence>
<comment type="caution">
    <text evidence="9">The sequence shown here is derived from an EMBL/GenBank/DDBJ whole genome shotgun (WGS) entry which is preliminary data.</text>
</comment>
<keyword evidence="6" id="KW-0862">Zinc</keyword>
<feature type="domain" description="RING-type" evidence="8">
    <location>
        <begin position="143"/>
        <end position="184"/>
    </location>
</feature>
<organism evidence="9 10">
    <name type="scientific">Actinidia chinensis var. chinensis</name>
    <name type="common">Chinese soft-hair kiwi</name>
    <dbReference type="NCBI Taxonomy" id="1590841"/>
    <lineage>
        <taxon>Eukaryota</taxon>
        <taxon>Viridiplantae</taxon>
        <taxon>Streptophyta</taxon>
        <taxon>Embryophyta</taxon>
        <taxon>Tracheophyta</taxon>
        <taxon>Spermatophyta</taxon>
        <taxon>Magnoliopsida</taxon>
        <taxon>eudicotyledons</taxon>
        <taxon>Gunneridae</taxon>
        <taxon>Pentapetalae</taxon>
        <taxon>asterids</taxon>
        <taxon>Ericales</taxon>
        <taxon>Actinidiaceae</taxon>
        <taxon>Actinidia</taxon>
    </lineage>
</organism>
<dbReference type="InterPro" id="IPR013083">
    <property type="entry name" value="Znf_RING/FYVE/PHD"/>
</dbReference>
<proteinExistence type="predicted"/>
<reference evidence="9 10" key="1">
    <citation type="submission" date="2017-07" db="EMBL/GenBank/DDBJ databases">
        <title>An improved, manually edited Actinidia chinensis var. chinensis (kiwifruit) genome highlights the challenges associated with draft genomes and gene prediction in plants.</title>
        <authorList>
            <person name="Pilkington S."/>
            <person name="Crowhurst R."/>
            <person name="Hilario E."/>
            <person name="Nardozza S."/>
            <person name="Fraser L."/>
            <person name="Peng Y."/>
            <person name="Gunaseelan K."/>
            <person name="Simpson R."/>
            <person name="Tahir J."/>
            <person name="Deroles S."/>
            <person name="Templeton K."/>
            <person name="Luo Z."/>
            <person name="Davy M."/>
            <person name="Cheng C."/>
            <person name="Mcneilage M."/>
            <person name="Scaglione D."/>
            <person name="Liu Y."/>
            <person name="Zhang Q."/>
            <person name="Datson P."/>
            <person name="De Silva N."/>
            <person name="Gardiner S."/>
            <person name="Bassett H."/>
            <person name="Chagne D."/>
            <person name="Mccallum J."/>
            <person name="Dzierzon H."/>
            <person name="Deng C."/>
            <person name="Wang Y.-Y."/>
            <person name="Barron N."/>
            <person name="Manako K."/>
            <person name="Bowen J."/>
            <person name="Foster T."/>
            <person name="Erridge Z."/>
            <person name="Tiffin H."/>
            <person name="Waite C."/>
            <person name="Davies K."/>
            <person name="Grierson E."/>
            <person name="Laing W."/>
            <person name="Kirk R."/>
            <person name="Chen X."/>
            <person name="Wood M."/>
            <person name="Montefiori M."/>
            <person name="Brummell D."/>
            <person name="Schwinn K."/>
            <person name="Catanach A."/>
            <person name="Fullerton C."/>
            <person name="Li D."/>
            <person name="Meiyalaghan S."/>
            <person name="Nieuwenhuizen N."/>
            <person name="Read N."/>
            <person name="Prakash R."/>
            <person name="Hunter D."/>
            <person name="Zhang H."/>
            <person name="Mckenzie M."/>
            <person name="Knabel M."/>
            <person name="Harris A."/>
            <person name="Allan A."/>
            <person name="Chen A."/>
            <person name="Janssen B."/>
            <person name="Plunkett B."/>
            <person name="Dwamena C."/>
            <person name="Voogd C."/>
            <person name="Leif D."/>
            <person name="Lafferty D."/>
            <person name="Souleyre E."/>
            <person name="Varkonyi-Gasic E."/>
            <person name="Gambi F."/>
            <person name="Hanley J."/>
            <person name="Yao J.-L."/>
            <person name="Cheung J."/>
            <person name="David K."/>
            <person name="Warren B."/>
            <person name="Marsh K."/>
            <person name="Snowden K."/>
            <person name="Lin-Wang K."/>
            <person name="Brian L."/>
            <person name="Martinez-Sanchez M."/>
            <person name="Wang M."/>
            <person name="Ileperuma N."/>
            <person name="Macnee N."/>
            <person name="Campin R."/>
            <person name="Mcatee P."/>
            <person name="Drummond R."/>
            <person name="Espley R."/>
            <person name="Ireland H."/>
            <person name="Wu R."/>
            <person name="Atkinson R."/>
            <person name="Karunairetnam S."/>
            <person name="Bulley S."/>
            <person name="Chunkath S."/>
            <person name="Hanley Z."/>
            <person name="Storey R."/>
            <person name="Thrimawithana A."/>
            <person name="Thomson S."/>
            <person name="David C."/>
            <person name="Testolin R."/>
        </authorList>
    </citation>
    <scope>NUCLEOTIDE SEQUENCE [LARGE SCALE GENOMIC DNA]</scope>
    <source>
        <strain evidence="10">cv. Red5</strain>
        <tissue evidence="9">Young leaf</tissue>
    </source>
</reference>
<evidence type="ECO:0000256" key="5">
    <source>
        <dbReference type="PROSITE-ProRule" id="PRU00175"/>
    </source>
</evidence>
<gene>
    <name evidence="9" type="ORF">CEY00_Acc16185</name>
</gene>